<feature type="transmembrane region" description="Helical" evidence="1">
    <location>
        <begin position="411"/>
        <end position="436"/>
    </location>
</feature>
<evidence type="ECO:0000256" key="1">
    <source>
        <dbReference type="SAM" id="Phobius"/>
    </source>
</evidence>
<comment type="caution">
    <text evidence="2">The sequence shown here is derived from an EMBL/GenBank/DDBJ whole genome shotgun (WGS) entry which is preliminary data.</text>
</comment>
<evidence type="ECO:0000313" key="2">
    <source>
        <dbReference type="EMBL" id="KNA90256.1"/>
    </source>
</evidence>
<feature type="transmembrane region" description="Helical" evidence="1">
    <location>
        <begin position="375"/>
        <end position="399"/>
    </location>
</feature>
<dbReference type="InterPro" id="IPR018723">
    <property type="entry name" value="DUF2254_membrane"/>
</dbReference>
<reference evidence="2 3" key="1">
    <citation type="submission" date="2015-05" db="EMBL/GenBank/DDBJ databases">
        <title>Draft genome sequence of the bacterium Gordonia jacobaea a new member of the Gordonia genus.</title>
        <authorList>
            <person name="Jimenez-Galisteo G."/>
            <person name="Dominguez A."/>
            <person name="Munoz E."/>
            <person name="Vinas M."/>
        </authorList>
    </citation>
    <scope>NUCLEOTIDE SEQUENCE [LARGE SCALE GENOMIC DNA]</scope>
    <source>
        <strain evidence="3">mv1</strain>
    </source>
</reference>
<dbReference type="EMBL" id="LDTZ01000020">
    <property type="protein sequence ID" value="KNA90256.1"/>
    <property type="molecule type" value="Genomic_DNA"/>
</dbReference>
<gene>
    <name evidence="2" type="ORF">ABW18_17575</name>
</gene>
<feature type="transmembrane region" description="Helical" evidence="1">
    <location>
        <begin position="183"/>
        <end position="203"/>
    </location>
</feature>
<evidence type="ECO:0000313" key="3">
    <source>
        <dbReference type="Proteomes" id="UP000037247"/>
    </source>
</evidence>
<proteinExistence type="predicted"/>
<feature type="transmembrane region" description="Helical" evidence="1">
    <location>
        <begin position="54"/>
        <end position="75"/>
    </location>
</feature>
<feature type="transmembrane region" description="Helical" evidence="1">
    <location>
        <begin position="158"/>
        <end position="177"/>
    </location>
</feature>
<sequence>MTWFHRSIVETGRLPLFLFLIAFIATFIFIRISVRLIRAEVRWWPGNVAPGGLHLHHEFFGVIVMVLSGFGLVAVSRFDTPIADCVLAALFGIGCALVLDEFALILHLRDVYWEKEGRASVDAVFVAIAIGALFLMGFRPLDLTSAADEFRDDPNVTARIVVMLGIVVNVVLAAITLAKGKLWTGLVGMFFPVLLVVGAIRIARPASPWARWFYRSREGKYDKAVRREQRLREPLIRWKIVVQEALAGRFGVPDLPPDPVPEVVAAAPGGVALPSRAATAVRWRRVRHRLRVVPTWRLPVILVLIAIVAALLCITIDENLGLDVDSGTLATVLGVIAGATATLTGLVFTAVTLAMQFGASQISVRVIPMLQREPVMRWSVGFFLATFVFSVMVAMDLALTGPDDGTPGASTAIAAFLTVVSAILFVALVSKVGAVLNVAQLMRWIAADGRASIRRLYPEESLETQVPNVAPTPDTALDEESRHVIMLREIGSRGRVLLAVNVPMLERYAAAWGVRFDLLVMVGDNVPHNVGVIAVVGNPRGGPVPEHKVLRCLLFGDMHQPSVSPVAALQAISDIALKAISTAGNDPSTVVLALDHIEDMLLMLAPRVHADAVRRSPAVRGYRRTWADYVAIGTDEIRRHSHGQAQVHRRLRALYETVAAQCGADQQPPIVERLAALDEQVALDWPIALDRRLAERPDRQGYGSERGSTFD</sequence>
<feature type="transmembrane region" description="Helical" evidence="1">
    <location>
        <begin position="12"/>
        <end position="34"/>
    </location>
</feature>
<feature type="transmembrane region" description="Helical" evidence="1">
    <location>
        <begin position="329"/>
        <end position="354"/>
    </location>
</feature>
<dbReference type="RefSeq" id="WP_049700324.1">
    <property type="nucleotide sequence ID" value="NZ_LDTZ01000020.1"/>
</dbReference>
<protein>
    <submittedName>
        <fullName evidence="2">Membrane protein</fullName>
    </submittedName>
</protein>
<name>A0ABR5I9C5_9ACTN</name>
<keyword evidence="1" id="KW-1133">Transmembrane helix</keyword>
<feature type="transmembrane region" description="Helical" evidence="1">
    <location>
        <begin position="119"/>
        <end position="138"/>
    </location>
</feature>
<feature type="transmembrane region" description="Helical" evidence="1">
    <location>
        <begin position="82"/>
        <end position="99"/>
    </location>
</feature>
<keyword evidence="1" id="KW-0812">Transmembrane</keyword>
<keyword evidence="3" id="KW-1185">Reference proteome</keyword>
<dbReference type="Proteomes" id="UP000037247">
    <property type="component" value="Unassembled WGS sequence"/>
</dbReference>
<feature type="transmembrane region" description="Helical" evidence="1">
    <location>
        <begin position="295"/>
        <end position="317"/>
    </location>
</feature>
<accession>A0ABR5I9C5</accession>
<organism evidence="2 3">
    <name type="scientific">Gordonia jacobaea</name>
    <dbReference type="NCBI Taxonomy" id="122202"/>
    <lineage>
        <taxon>Bacteria</taxon>
        <taxon>Bacillati</taxon>
        <taxon>Actinomycetota</taxon>
        <taxon>Actinomycetes</taxon>
        <taxon>Mycobacteriales</taxon>
        <taxon>Gordoniaceae</taxon>
        <taxon>Gordonia</taxon>
    </lineage>
</organism>
<dbReference type="Pfam" id="PF10011">
    <property type="entry name" value="DUF2254"/>
    <property type="match status" value="1"/>
</dbReference>
<keyword evidence="1" id="KW-0472">Membrane</keyword>